<name>A0ABP2XLZ6_9NEIS</name>
<feature type="domain" description="Phage tail collar" evidence="1">
    <location>
        <begin position="275"/>
        <end position="332"/>
    </location>
</feature>
<dbReference type="EMBL" id="AVPH01000256">
    <property type="protein sequence ID" value="ERE04354.1"/>
    <property type="molecule type" value="Genomic_DNA"/>
</dbReference>
<proteinExistence type="predicted"/>
<dbReference type="SUPFAM" id="SSF88874">
    <property type="entry name" value="Receptor-binding domain of short tail fibre protein gp12"/>
    <property type="match status" value="1"/>
</dbReference>
<organism evidence="2 3">
    <name type="scientific">Pseudogulbenkiania ferrooxidans EGD-HP2</name>
    <dbReference type="NCBI Taxonomy" id="1388764"/>
    <lineage>
        <taxon>Bacteria</taxon>
        <taxon>Pseudomonadati</taxon>
        <taxon>Pseudomonadota</taxon>
        <taxon>Betaproteobacteria</taxon>
        <taxon>Neisseriales</taxon>
        <taxon>Chromobacteriaceae</taxon>
        <taxon>Pseudogulbenkiania</taxon>
    </lineage>
</organism>
<evidence type="ECO:0000313" key="3">
    <source>
        <dbReference type="Proteomes" id="UP000016426"/>
    </source>
</evidence>
<reference evidence="2 3" key="1">
    <citation type="journal article" date="2013" name="Genome Announc.">
        <title>Genome Sequence of the Pigment-Producing Bacterium Pseudogulbenkiania ferrooxidans, Isolated from Loktak Lake.</title>
        <authorList>
            <person name="Puranik S."/>
            <person name="Talkal R."/>
            <person name="Qureshi A."/>
            <person name="Khardenavis A."/>
            <person name="Kapley A."/>
            <person name="Purohit H.J."/>
        </authorList>
    </citation>
    <scope>NUCLEOTIDE SEQUENCE [LARGE SCALE GENOMIC DNA]</scope>
    <source>
        <strain evidence="2 3">EGD-HP2</strain>
    </source>
</reference>
<evidence type="ECO:0000259" key="1">
    <source>
        <dbReference type="Pfam" id="PF07484"/>
    </source>
</evidence>
<dbReference type="RefSeq" id="WP_021477877.1">
    <property type="nucleotide sequence ID" value="NZ_AVPH01000256.1"/>
</dbReference>
<dbReference type="Proteomes" id="UP000016426">
    <property type="component" value="Unassembled WGS sequence"/>
</dbReference>
<protein>
    <recommendedName>
        <fullName evidence="1">Phage tail collar domain-containing protein</fullName>
    </recommendedName>
</protein>
<gene>
    <name evidence="2" type="ORF">O166_11815</name>
</gene>
<dbReference type="Gene3D" id="3.90.1340.10">
    <property type="entry name" value="Phage tail collar domain"/>
    <property type="match status" value="1"/>
</dbReference>
<dbReference type="Pfam" id="PF07484">
    <property type="entry name" value="Collar"/>
    <property type="match status" value="1"/>
</dbReference>
<dbReference type="InterPro" id="IPR037053">
    <property type="entry name" value="Phage_tail_collar_dom_sf"/>
</dbReference>
<sequence>MRDVMPPINTADKLFQDGNPSTGALGTIVTANWLNAVQGSIQSVQAELASVLASLGISPDAGKNTQVLDAVRRIAWGGSTRPTTLAGYGITDGATSSQLAAALQYALGINVDLPADLNSISMSGTVPYDRKTTKNSPSDYGVVLTIANQINIPPTGTSQSSWVTQCAYGTDGSRMTRMRVNDGNWTLWVSMADAGRSGVAAGTYGIVTVDDRGRVTAARQMSGNDVPAHDWSKVASGRPTTLSGYGITDAATTAQLTAAVSASTSTAISTAAPSGLVAYFAMATPPNGWLFCNGAAVSRSVYSALFAVIGTLYGPGDGSNTFNLPDLRGQFLRGWDQGKGIDPSRTFGVEQMDAFQGHRHNVQQIWTTGGGGITFPSTGVNSAVQAAIDATDGTVSGLSGGPRVASETRPRNFALLACIKF</sequence>
<dbReference type="InterPro" id="IPR011083">
    <property type="entry name" value="Phage_tail_collar_dom"/>
</dbReference>
<accession>A0ABP2XLZ6</accession>
<evidence type="ECO:0000313" key="2">
    <source>
        <dbReference type="EMBL" id="ERE04354.1"/>
    </source>
</evidence>
<keyword evidence="3" id="KW-1185">Reference proteome</keyword>
<comment type="caution">
    <text evidence="2">The sequence shown here is derived from an EMBL/GenBank/DDBJ whole genome shotgun (WGS) entry which is preliminary data.</text>
</comment>